<feature type="binding site" description="axial binding residue" evidence="8">
    <location>
        <position position="458"/>
    </location>
    <ligand>
        <name>heme</name>
        <dbReference type="ChEBI" id="CHEBI:30413"/>
    </ligand>
    <ligandPart>
        <name>Fe</name>
        <dbReference type="ChEBI" id="CHEBI:18248"/>
    </ligandPart>
</feature>
<dbReference type="CDD" id="cd11063">
    <property type="entry name" value="CYP52"/>
    <property type="match status" value="1"/>
</dbReference>
<feature type="transmembrane region" description="Helical" evidence="10">
    <location>
        <begin position="6"/>
        <end position="24"/>
    </location>
</feature>
<proteinExistence type="inferred from homology"/>
<dbReference type="Pfam" id="PF00067">
    <property type="entry name" value="p450"/>
    <property type="match status" value="1"/>
</dbReference>
<dbReference type="PRINTS" id="PR00464">
    <property type="entry name" value="EP450II"/>
</dbReference>
<keyword evidence="7 9" id="KW-0503">Monooxygenase</keyword>
<dbReference type="PRINTS" id="PR00385">
    <property type="entry name" value="P450"/>
</dbReference>
<evidence type="ECO:0000256" key="7">
    <source>
        <dbReference type="ARBA" id="ARBA00023033"/>
    </source>
</evidence>
<dbReference type="GO" id="GO:0020037">
    <property type="term" value="F:heme binding"/>
    <property type="evidence" value="ECO:0007669"/>
    <property type="project" value="InterPro"/>
</dbReference>
<keyword evidence="10" id="KW-0812">Transmembrane</keyword>
<dbReference type="GO" id="GO:0016712">
    <property type="term" value="F:oxidoreductase activity, acting on paired donors, with incorporation or reduction of molecular oxygen, reduced flavin or flavoprotein as one donor, and incorporation of one atom of oxygen"/>
    <property type="evidence" value="ECO:0007669"/>
    <property type="project" value="InterPro"/>
</dbReference>
<comment type="similarity">
    <text evidence="2 9">Belongs to the cytochrome P450 family.</text>
</comment>
<evidence type="ECO:0008006" key="13">
    <source>
        <dbReference type="Google" id="ProtNLM"/>
    </source>
</evidence>
<dbReference type="AlphaFoldDB" id="A0AAD6GDZ7"/>
<name>A0AAD6GDZ7_9EURO</name>
<evidence type="ECO:0000313" key="12">
    <source>
        <dbReference type="Proteomes" id="UP001220324"/>
    </source>
</evidence>
<dbReference type="PRINTS" id="PR01239">
    <property type="entry name" value="EP450IICYP52"/>
</dbReference>
<dbReference type="PANTHER" id="PTHR24287">
    <property type="entry name" value="P450, PUTATIVE (EUROFUNG)-RELATED"/>
    <property type="match status" value="1"/>
</dbReference>
<comment type="caution">
    <text evidence="11">The sequence shown here is derived from an EMBL/GenBank/DDBJ whole genome shotgun (WGS) entry which is preliminary data.</text>
</comment>
<dbReference type="InterPro" id="IPR017972">
    <property type="entry name" value="Cyt_P450_CS"/>
</dbReference>
<accession>A0AAD6GDZ7</accession>
<dbReference type="InterPro" id="IPR047146">
    <property type="entry name" value="Cyt_P450_E_CYP52_fungi"/>
</dbReference>
<keyword evidence="10" id="KW-1133">Transmembrane helix</keyword>
<reference evidence="11 12" key="1">
    <citation type="journal article" date="2023" name="IMA Fungus">
        <title>Comparative genomic study of the Penicillium genus elucidates a diverse pangenome and 15 lateral gene transfer events.</title>
        <authorList>
            <person name="Petersen C."/>
            <person name="Sorensen T."/>
            <person name="Nielsen M.R."/>
            <person name="Sondergaard T.E."/>
            <person name="Sorensen J.L."/>
            <person name="Fitzpatrick D.A."/>
            <person name="Frisvad J.C."/>
            <person name="Nielsen K.L."/>
        </authorList>
    </citation>
    <scope>NUCLEOTIDE SEQUENCE [LARGE SCALE GENOMIC DNA]</scope>
    <source>
        <strain evidence="11 12">IBT 35679</strain>
    </source>
</reference>
<keyword evidence="5 9" id="KW-0560">Oxidoreductase</keyword>
<keyword evidence="10" id="KW-0472">Membrane</keyword>
<comment type="cofactor">
    <cofactor evidence="1 8">
        <name>heme</name>
        <dbReference type="ChEBI" id="CHEBI:30413"/>
    </cofactor>
</comment>
<organism evidence="11 12">
    <name type="scientific">Penicillium frequentans</name>
    <dbReference type="NCBI Taxonomy" id="3151616"/>
    <lineage>
        <taxon>Eukaryota</taxon>
        <taxon>Fungi</taxon>
        <taxon>Dikarya</taxon>
        <taxon>Ascomycota</taxon>
        <taxon>Pezizomycotina</taxon>
        <taxon>Eurotiomycetes</taxon>
        <taxon>Eurotiomycetidae</taxon>
        <taxon>Eurotiales</taxon>
        <taxon>Aspergillaceae</taxon>
        <taxon>Penicillium</taxon>
    </lineage>
</organism>
<evidence type="ECO:0000256" key="1">
    <source>
        <dbReference type="ARBA" id="ARBA00001971"/>
    </source>
</evidence>
<evidence type="ECO:0000256" key="5">
    <source>
        <dbReference type="ARBA" id="ARBA00023002"/>
    </source>
</evidence>
<dbReference type="PANTHER" id="PTHR24287:SF18">
    <property type="entry name" value="CYTOCHROME P450 MONOOXYGENASE APDE-RELATED"/>
    <property type="match status" value="1"/>
</dbReference>
<evidence type="ECO:0000256" key="9">
    <source>
        <dbReference type="RuleBase" id="RU000461"/>
    </source>
</evidence>
<evidence type="ECO:0000256" key="10">
    <source>
        <dbReference type="SAM" id="Phobius"/>
    </source>
</evidence>
<sequence>MLLNPVVVLVGAVYATFLVLRYLAQLHHHHKQSKSLHCQPCTPGSSTFFGIPAFIRLSKAVREKRWIDYLANQYAIYGNTFQQKMFGREIITTIEPGNVKAILATQFQDFSLGTRHEQFYPLLGDGIFTLDGAGWSHARGLLRPQFTRDQVADLALLDDHINHLLDLIPKERTSFDIQRLFFLLTLDSATHFLFGESVGCMLPESETTGVLAKSAVRNAQGFADAFTVAQDYLASRSRAQGLYWLINPKAFREANSQVHEVVDHYVNVALESKRNPDQKESDRYIFLNALAADTDDPKMLRDNMLNILLAGRDTTASLLSSTFYYLARHPNVFTRLRREIVEAFGDSRNPRGEITQTKLKDISYLRYVLNETLRLQPPVPINFRVATKDTSLPVGGGPDKQSPIYIKKGTMCSYNVFAMHRRSDLWGKDARSFRPERWEENAKHGWEYLPFNGGPRICLGQQYALTEASYTVVRLLQYFDTLENADPHPSQNEEPIKQSNLTMMHDAGVPVRLYSSDKI</sequence>
<dbReference type="SUPFAM" id="SSF48264">
    <property type="entry name" value="Cytochrome P450"/>
    <property type="match status" value="1"/>
</dbReference>
<dbReference type="InterPro" id="IPR036396">
    <property type="entry name" value="Cyt_P450_sf"/>
</dbReference>
<dbReference type="InterPro" id="IPR001128">
    <property type="entry name" value="Cyt_P450"/>
</dbReference>
<evidence type="ECO:0000256" key="6">
    <source>
        <dbReference type="ARBA" id="ARBA00023004"/>
    </source>
</evidence>
<dbReference type="Gene3D" id="1.10.630.10">
    <property type="entry name" value="Cytochrome P450"/>
    <property type="match status" value="1"/>
</dbReference>
<dbReference type="GO" id="GO:0043386">
    <property type="term" value="P:mycotoxin biosynthetic process"/>
    <property type="evidence" value="ECO:0007669"/>
    <property type="project" value="UniProtKB-ARBA"/>
</dbReference>
<keyword evidence="3 8" id="KW-0349">Heme</keyword>
<evidence type="ECO:0000256" key="4">
    <source>
        <dbReference type="ARBA" id="ARBA00022723"/>
    </source>
</evidence>
<evidence type="ECO:0000256" key="3">
    <source>
        <dbReference type="ARBA" id="ARBA00022617"/>
    </source>
</evidence>
<gene>
    <name evidence="11" type="ORF">N7494_007213</name>
</gene>
<evidence type="ECO:0000256" key="8">
    <source>
        <dbReference type="PIRSR" id="PIRSR602402-1"/>
    </source>
</evidence>
<dbReference type="PROSITE" id="PS00086">
    <property type="entry name" value="CYTOCHROME_P450"/>
    <property type="match status" value="1"/>
</dbReference>
<dbReference type="GO" id="GO:0005506">
    <property type="term" value="F:iron ion binding"/>
    <property type="evidence" value="ECO:0007669"/>
    <property type="project" value="InterPro"/>
</dbReference>
<evidence type="ECO:0000313" key="11">
    <source>
        <dbReference type="EMBL" id="KAJ5537734.1"/>
    </source>
</evidence>
<dbReference type="InterPro" id="IPR002402">
    <property type="entry name" value="Cyt_P450_E_grp-II"/>
</dbReference>
<keyword evidence="6 8" id="KW-0408">Iron</keyword>
<evidence type="ECO:0000256" key="2">
    <source>
        <dbReference type="ARBA" id="ARBA00010617"/>
    </source>
</evidence>
<dbReference type="Proteomes" id="UP001220324">
    <property type="component" value="Unassembled WGS sequence"/>
</dbReference>
<keyword evidence="12" id="KW-1185">Reference proteome</keyword>
<dbReference type="EMBL" id="JAQIZZ010000006">
    <property type="protein sequence ID" value="KAJ5537734.1"/>
    <property type="molecule type" value="Genomic_DNA"/>
</dbReference>
<dbReference type="InterPro" id="IPR002974">
    <property type="entry name" value="Cyt_P450_E_CYP52_ascomycetes"/>
</dbReference>
<keyword evidence="4 8" id="KW-0479">Metal-binding</keyword>
<protein>
    <recommendedName>
        <fullName evidence="13">Cytochrome P450 alkane hydroxylase</fullName>
    </recommendedName>
</protein>